<feature type="non-terminal residue" evidence="1">
    <location>
        <position position="67"/>
    </location>
</feature>
<dbReference type="EMBL" id="MQVS01000014">
    <property type="protein sequence ID" value="OKL50823.1"/>
    <property type="molecule type" value="Genomic_DNA"/>
</dbReference>
<sequence>MNQAYQISLSLMSVFYYLLTARRLGVNHLLPGSKIVGLGDVVLQLHEVLRRQLGLGKTGLGLGLGRQ</sequence>
<comment type="caution">
    <text evidence="1">The sequence shown here is derived from an EMBL/GenBank/DDBJ whole genome shotgun (WGS) entry which is preliminary data.</text>
</comment>
<dbReference type="Proteomes" id="UP000185612">
    <property type="component" value="Unassembled WGS sequence"/>
</dbReference>
<evidence type="ECO:0000313" key="1">
    <source>
        <dbReference type="EMBL" id="OKL50823.1"/>
    </source>
</evidence>
<accession>A0A1Q5PTC4</accession>
<dbReference type="AlphaFoldDB" id="A0A1Q5PTC4"/>
<dbReference type="InParanoid" id="A0A1Q5PTC4"/>
<keyword evidence="2" id="KW-1185">Reference proteome</keyword>
<reference evidence="2" key="1">
    <citation type="submission" date="2016-12" db="EMBL/GenBank/DDBJ databases">
        <authorList>
            <person name="Meng X."/>
        </authorList>
    </citation>
    <scope>NUCLEOTIDE SEQUENCE [LARGE SCALE GENOMIC DNA]</scope>
    <source>
        <strain evidence="2">DSM 20732</strain>
    </source>
</reference>
<name>A0A1Q5PTC4_9ACTO</name>
<organism evidence="1 2">
    <name type="scientific">Buchananella hordeovulneris</name>
    <dbReference type="NCBI Taxonomy" id="52770"/>
    <lineage>
        <taxon>Bacteria</taxon>
        <taxon>Bacillati</taxon>
        <taxon>Actinomycetota</taxon>
        <taxon>Actinomycetes</taxon>
        <taxon>Actinomycetales</taxon>
        <taxon>Actinomycetaceae</taxon>
        <taxon>Buchananella</taxon>
    </lineage>
</organism>
<evidence type="ECO:0000313" key="2">
    <source>
        <dbReference type="Proteomes" id="UP000185612"/>
    </source>
</evidence>
<protein>
    <submittedName>
        <fullName evidence="1">Uncharacterized protein</fullName>
    </submittedName>
</protein>
<gene>
    <name evidence="1" type="ORF">BSZ40_10330</name>
</gene>
<proteinExistence type="predicted"/>